<dbReference type="Proteomes" id="UP000324222">
    <property type="component" value="Unassembled WGS sequence"/>
</dbReference>
<evidence type="ECO:0000313" key="1">
    <source>
        <dbReference type="EMBL" id="MPC25722.1"/>
    </source>
</evidence>
<dbReference type="AlphaFoldDB" id="A0A5B7DVK3"/>
<keyword evidence="2" id="KW-1185">Reference proteome</keyword>
<reference evidence="1 2" key="1">
    <citation type="submission" date="2019-05" db="EMBL/GenBank/DDBJ databases">
        <title>Another draft genome of Portunus trituberculatus and its Hox gene families provides insights of decapod evolution.</title>
        <authorList>
            <person name="Jeong J.-H."/>
            <person name="Song I."/>
            <person name="Kim S."/>
            <person name="Choi T."/>
            <person name="Kim D."/>
            <person name="Ryu S."/>
            <person name="Kim W."/>
        </authorList>
    </citation>
    <scope>NUCLEOTIDE SEQUENCE [LARGE SCALE GENOMIC DNA]</scope>
    <source>
        <tissue evidence="1">Muscle</tissue>
    </source>
</reference>
<accession>A0A5B7DVK3</accession>
<name>A0A5B7DVK3_PORTR</name>
<comment type="caution">
    <text evidence="1">The sequence shown here is derived from an EMBL/GenBank/DDBJ whole genome shotgun (WGS) entry which is preliminary data.</text>
</comment>
<protein>
    <submittedName>
        <fullName evidence="1">Uncharacterized protein</fullName>
    </submittedName>
</protein>
<dbReference type="EMBL" id="VSRR010001500">
    <property type="protein sequence ID" value="MPC25722.1"/>
    <property type="molecule type" value="Genomic_DNA"/>
</dbReference>
<evidence type="ECO:0000313" key="2">
    <source>
        <dbReference type="Proteomes" id="UP000324222"/>
    </source>
</evidence>
<gene>
    <name evidence="1" type="ORF">E2C01_018844</name>
</gene>
<sequence>MPRDHLFFFNSRSGNSSRRLSSRQAMSVRTRVASGAGDKHSAGGVWACLSRSRWRENGVNALPQGRATVRCEAYS</sequence>
<organism evidence="1 2">
    <name type="scientific">Portunus trituberculatus</name>
    <name type="common">Swimming crab</name>
    <name type="synonym">Neptunus trituberculatus</name>
    <dbReference type="NCBI Taxonomy" id="210409"/>
    <lineage>
        <taxon>Eukaryota</taxon>
        <taxon>Metazoa</taxon>
        <taxon>Ecdysozoa</taxon>
        <taxon>Arthropoda</taxon>
        <taxon>Crustacea</taxon>
        <taxon>Multicrustacea</taxon>
        <taxon>Malacostraca</taxon>
        <taxon>Eumalacostraca</taxon>
        <taxon>Eucarida</taxon>
        <taxon>Decapoda</taxon>
        <taxon>Pleocyemata</taxon>
        <taxon>Brachyura</taxon>
        <taxon>Eubrachyura</taxon>
        <taxon>Portunoidea</taxon>
        <taxon>Portunidae</taxon>
        <taxon>Portuninae</taxon>
        <taxon>Portunus</taxon>
    </lineage>
</organism>
<proteinExistence type="predicted"/>